<gene>
    <name evidence="2" type="ORF">ACFODW_03540</name>
</gene>
<accession>A0ABV7A3F2</accession>
<reference evidence="3" key="1">
    <citation type="journal article" date="2019" name="Int. J. Syst. Evol. Microbiol.">
        <title>The Global Catalogue of Microorganisms (GCM) 10K type strain sequencing project: providing services to taxonomists for standard genome sequencing and annotation.</title>
        <authorList>
            <consortium name="The Broad Institute Genomics Platform"/>
            <consortium name="The Broad Institute Genome Sequencing Center for Infectious Disease"/>
            <person name="Wu L."/>
            <person name="Ma J."/>
        </authorList>
    </citation>
    <scope>NUCLEOTIDE SEQUENCE [LARGE SCALE GENOMIC DNA]</scope>
    <source>
        <strain evidence="3">KCTC 13193</strain>
    </source>
</reference>
<evidence type="ECO:0000259" key="1">
    <source>
        <dbReference type="Pfam" id="PF13847"/>
    </source>
</evidence>
<keyword evidence="3" id="KW-1185">Reference proteome</keyword>
<dbReference type="Gene3D" id="3.40.50.150">
    <property type="entry name" value="Vaccinia Virus protein VP39"/>
    <property type="match status" value="1"/>
</dbReference>
<name>A0ABV7A3F2_9BACI</name>
<proteinExistence type="predicted"/>
<dbReference type="EMBL" id="JBHRRZ010000006">
    <property type="protein sequence ID" value="MFC2947433.1"/>
    <property type="molecule type" value="Genomic_DNA"/>
</dbReference>
<evidence type="ECO:0000313" key="2">
    <source>
        <dbReference type="EMBL" id="MFC2947433.1"/>
    </source>
</evidence>
<dbReference type="GO" id="GO:0008168">
    <property type="term" value="F:methyltransferase activity"/>
    <property type="evidence" value="ECO:0007669"/>
    <property type="project" value="UniProtKB-KW"/>
</dbReference>
<dbReference type="InterPro" id="IPR025714">
    <property type="entry name" value="Methyltranfer_dom"/>
</dbReference>
<dbReference type="RefSeq" id="WP_390303070.1">
    <property type="nucleotide sequence ID" value="NZ_JBHRRZ010000006.1"/>
</dbReference>
<protein>
    <submittedName>
        <fullName evidence="2">Methyltransferase domain-containing protein</fullName>
    </submittedName>
</protein>
<sequence>MKEYQYEEMLNINTAGEQQGYPRSLHYHPYEPTPYSALEALFSRYEVKRTDRVVDFGCGKGRLSFFIHYYCQANVVGVEMNETFYQDALKNRSCYKKRNQAGTIEFYQGLAQEYPINPHDNRFYFFNPFSLKIFIQTVQNILVSLERYFRKVELILYYSTEEYMFYLDNNTPFELKKEIPLPGLNSKDPYERFLIYSLPYL</sequence>
<dbReference type="Pfam" id="PF13847">
    <property type="entry name" value="Methyltransf_31"/>
    <property type="match status" value="1"/>
</dbReference>
<dbReference type="Proteomes" id="UP001595387">
    <property type="component" value="Unassembled WGS sequence"/>
</dbReference>
<keyword evidence="2" id="KW-0808">Transferase</keyword>
<dbReference type="InterPro" id="IPR029063">
    <property type="entry name" value="SAM-dependent_MTases_sf"/>
</dbReference>
<dbReference type="SUPFAM" id="SSF53335">
    <property type="entry name" value="S-adenosyl-L-methionine-dependent methyltransferases"/>
    <property type="match status" value="1"/>
</dbReference>
<dbReference type="GO" id="GO:0032259">
    <property type="term" value="P:methylation"/>
    <property type="evidence" value="ECO:0007669"/>
    <property type="project" value="UniProtKB-KW"/>
</dbReference>
<organism evidence="2 3">
    <name type="scientific">Virgibacillus sediminis</name>
    <dbReference type="NCBI Taxonomy" id="202260"/>
    <lineage>
        <taxon>Bacteria</taxon>
        <taxon>Bacillati</taxon>
        <taxon>Bacillota</taxon>
        <taxon>Bacilli</taxon>
        <taxon>Bacillales</taxon>
        <taxon>Bacillaceae</taxon>
        <taxon>Virgibacillus</taxon>
    </lineage>
</organism>
<comment type="caution">
    <text evidence="2">The sequence shown here is derived from an EMBL/GenBank/DDBJ whole genome shotgun (WGS) entry which is preliminary data.</text>
</comment>
<dbReference type="CDD" id="cd02440">
    <property type="entry name" value="AdoMet_MTases"/>
    <property type="match status" value="1"/>
</dbReference>
<feature type="domain" description="Methyltransferase" evidence="1">
    <location>
        <begin position="51"/>
        <end position="115"/>
    </location>
</feature>
<evidence type="ECO:0000313" key="3">
    <source>
        <dbReference type="Proteomes" id="UP001595387"/>
    </source>
</evidence>
<keyword evidence="2" id="KW-0489">Methyltransferase</keyword>